<dbReference type="AlphaFoldDB" id="A0AAE0GVP7"/>
<gene>
    <name evidence="2" type="ORF">CYMTET_7335</name>
</gene>
<feature type="region of interest" description="Disordered" evidence="1">
    <location>
        <begin position="59"/>
        <end position="115"/>
    </location>
</feature>
<comment type="caution">
    <text evidence="2">The sequence shown here is derived from an EMBL/GenBank/DDBJ whole genome shotgun (WGS) entry which is preliminary data.</text>
</comment>
<evidence type="ECO:0000313" key="3">
    <source>
        <dbReference type="Proteomes" id="UP001190700"/>
    </source>
</evidence>
<name>A0AAE0GVP7_9CHLO</name>
<evidence type="ECO:0000313" key="2">
    <source>
        <dbReference type="EMBL" id="KAK3285042.1"/>
    </source>
</evidence>
<dbReference type="Proteomes" id="UP001190700">
    <property type="component" value="Unassembled WGS sequence"/>
</dbReference>
<protein>
    <submittedName>
        <fullName evidence="2">Uncharacterized protein</fullName>
    </submittedName>
</protein>
<feature type="region of interest" description="Disordered" evidence="1">
    <location>
        <begin position="1"/>
        <end position="21"/>
    </location>
</feature>
<dbReference type="EMBL" id="LGRX02001990">
    <property type="protein sequence ID" value="KAK3285042.1"/>
    <property type="molecule type" value="Genomic_DNA"/>
</dbReference>
<organism evidence="2 3">
    <name type="scientific">Cymbomonas tetramitiformis</name>
    <dbReference type="NCBI Taxonomy" id="36881"/>
    <lineage>
        <taxon>Eukaryota</taxon>
        <taxon>Viridiplantae</taxon>
        <taxon>Chlorophyta</taxon>
        <taxon>Pyramimonadophyceae</taxon>
        <taxon>Pyramimonadales</taxon>
        <taxon>Pyramimonadaceae</taxon>
        <taxon>Cymbomonas</taxon>
    </lineage>
</organism>
<proteinExistence type="predicted"/>
<keyword evidence="3" id="KW-1185">Reference proteome</keyword>
<accession>A0AAE0GVP7</accession>
<evidence type="ECO:0000256" key="1">
    <source>
        <dbReference type="SAM" id="MobiDB-lite"/>
    </source>
</evidence>
<sequence>MLQTLNLTPTGKHPRVLSEQGPAQMKAYNDCCRSMPSLAEVDEYSLINRMVTVAVKNRDYKKSKARKQLQTGLSRSTSTNSSANSSKGAQWHEGADGGEGGEHPSWEAKSEGWCFGVQHDEEVPRWKRED</sequence>
<feature type="compositionally biased region" description="Basic and acidic residues" evidence="1">
    <location>
        <begin position="100"/>
        <end position="110"/>
    </location>
</feature>
<reference evidence="2 3" key="1">
    <citation type="journal article" date="2015" name="Genome Biol. Evol.">
        <title>Comparative Genomics of a Bacterivorous Green Alga Reveals Evolutionary Causalities and Consequences of Phago-Mixotrophic Mode of Nutrition.</title>
        <authorList>
            <person name="Burns J.A."/>
            <person name="Paasch A."/>
            <person name="Narechania A."/>
            <person name="Kim E."/>
        </authorList>
    </citation>
    <scope>NUCLEOTIDE SEQUENCE [LARGE SCALE GENOMIC DNA]</scope>
    <source>
        <strain evidence="2 3">PLY_AMNH</strain>
    </source>
</reference>
<feature type="compositionally biased region" description="Low complexity" evidence="1">
    <location>
        <begin position="74"/>
        <end position="86"/>
    </location>
</feature>